<evidence type="ECO:0000256" key="4">
    <source>
        <dbReference type="ARBA" id="ARBA00022842"/>
    </source>
</evidence>
<dbReference type="SUPFAM" id="SSF51621">
    <property type="entry name" value="Phosphoenolpyruvate/pyruvate domain"/>
    <property type="match status" value="1"/>
</dbReference>
<dbReference type="Proteomes" id="UP001191082">
    <property type="component" value="Unassembled WGS sequence"/>
</dbReference>
<sequence length="268" mass="28345">MRMPRSYLFVPGRMPDRFTKAAASGADEIILDLEDAVGPETKDEAREHVVGWFASGGGGVVRINGMESPWFDADLDALADCAASAVMVPKATPDSLSAVAERLPGRDLVALIETAEGLAELRNTVALRGVTRLAFGNLDFGADARIPGSGPILDPARFEIVLASRLGGLAQPIDGVTPELRDHAIIASDVARSRALGFGGKLCIHPDQIAATNAAFTPTQEERDWASRVITTLDEANGSAVQVDGKMVDRPVIERARQILAAVGRDPA</sequence>
<dbReference type="InterPro" id="IPR011206">
    <property type="entry name" value="Citrate_lyase_beta/mcl1/mcl2"/>
</dbReference>
<dbReference type="Gene3D" id="3.20.20.60">
    <property type="entry name" value="Phosphoenolpyruvate-binding domains"/>
    <property type="match status" value="1"/>
</dbReference>
<name>A0ABY2X0N8_9RHOB</name>
<dbReference type="PANTHER" id="PTHR32308">
    <property type="entry name" value="LYASE BETA SUBUNIT, PUTATIVE (AFU_ORTHOLOGUE AFUA_4G13030)-RELATED"/>
    <property type="match status" value="1"/>
</dbReference>
<protein>
    <submittedName>
        <fullName evidence="6">CoA ester lyase</fullName>
    </submittedName>
</protein>
<dbReference type="GO" id="GO:0016829">
    <property type="term" value="F:lyase activity"/>
    <property type="evidence" value="ECO:0007669"/>
    <property type="project" value="UniProtKB-KW"/>
</dbReference>
<dbReference type="EMBL" id="VCPC01000006">
    <property type="protein sequence ID" value="TMV08355.1"/>
    <property type="molecule type" value="Genomic_DNA"/>
</dbReference>
<keyword evidence="6" id="KW-0456">Lyase</keyword>
<dbReference type="PANTHER" id="PTHR32308:SF10">
    <property type="entry name" value="CITRATE LYASE SUBUNIT BETA"/>
    <property type="match status" value="1"/>
</dbReference>
<dbReference type="PIRSF" id="PIRSF015582">
    <property type="entry name" value="Cit_lyase_B"/>
    <property type="match status" value="1"/>
</dbReference>
<evidence type="ECO:0000256" key="1">
    <source>
        <dbReference type="ARBA" id="ARBA00001946"/>
    </source>
</evidence>
<keyword evidence="7" id="KW-1185">Reference proteome</keyword>
<feature type="domain" description="HpcH/HpaI aldolase/citrate lyase" evidence="5">
    <location>
        <begin position="5"/>
        <end position="206"/>
    </location>
</feature>
<dbReference type="InterPro" id="IPR005000">
    <property type="entry name" value="Aldolase/citrate-lyase_domain"/>
</dbReference>
<dbReference type="InterPro" id="IPR015813">
    <property type="entry name" value="Pyrv/PenolPyrv_kinase-like_dom"/>
</dbReference>
<evidence type="ECO:0000256" key="3">
    <source>
        <dbReference type="ARBA" id="ARBA00022723"/>
    </source>
</evidence>
<dbReference type="Pfam" id="PF03328">
    <property type="entry name" value="HpcH_HpaI"/>
    <property type="match status" value="1"/>
</dbReference>
<comment type="caution">
    <text evidence="6">The sequence shown here is derived from an EMBL/GenBank/DDBJ whole genome shotgun (WGS) entry which is preliminary data.</text>
</comment>
<reference evidence="6 7" key="1">
    <citation type="submission" date="2019-05" db="EMBL/GenBank/DDBJ databases">
        <title>Marivita sp. nov. isolated from sea sediment.</title>
        <authorList>
            <person name="Kim W."/>
        </authorList>
    </citation>
    <scope>NUCLEOTIDE SEQUENCE [LARGE SCALE GENOMIC DNA]</scope>
    <source>
        <strain evidence="6 7">CAU 1492</strain>
    </source>
</reference>
<keyword evidence="3" id="KW-0479">Metal-binding</keyword>
<evidence type="ECO:0000313" key="6">
    <source>
        <dbReference type="EMBL" id="TMV08355.1"/>
    </source>
</evidence>
<keyword evidence="4" id="KW-0460">Magnesium</keyword>
<accession>A0ABY2X0N8</accession>
<evidence type="ECO:0000313" key="7">
    <source>
        <dbReference type="Proteomes" id="UP001191082"/>
    </source>
</evidence>
<comment type="similarity">
    <text evidence="2">Belongs to the HpcH/HpaI aldolase family.</text>
</comment>
<organism evidence="6 7">
    <name type="scientific">Arenibacterium halophilum</name>
    <dbReference type="NCBI Taxonomy" id="2583821"/>
    <lineage>
        <taxon>Bacteria</taxon>
        <taxon>Pseudomonadati</taxon>
        <taxon>Pseudomonadota</taxon>
        <taxon>Alphaproteobacteria</taxon>
        <taxon>Rhodobacterales</taxon>
        <taxon>Paracoccaceae</taxon>
        <taxon>Arenibacterium</taxon>
    </lineage>
</organism>
<dbReference type="InterPro" id="IPR040442">
    <property type="entry name" value="Pyrv_kinase-like_dom_sf"/>
</dbReference>
<proteinExistence type="inferred from homology"/>
<gene>
    <name evidence="6" type="ORF">FGK64_20545</name>
</gene>
<comment type="cofactor">
    <cofactor evidence="1">
        <name>Mg(2+)</name>
        <dbReference type="ChEBI" id="CHEBI:18420"/>
    </cofactor>
</comment>
<evidence type="ECO:0000256" key="2">
    <source>
        <dbReference type="ARBA" id="ARBA00005568"/>
    </source>
</evidence>
<evidence type="ECO:0000259" key="5">
    <source>
        <dbReference type="Pfam" id="PF03328"/>
    </source>
</evidence>